<organism evidence="1 2">
    <name type="scientific">Velocimicrobium porci</name>
    <dbReference type="NCBI Taxonomy" id="2606634"/>
    <lineage>
        <taxon>Bacteria</taxon>
        <taxon>Bacillati</taxon>
        <taxon>Bacillota</taxon>
        <taxon>Clostridia</taxon>
        <taxon>Lachnospirales</taxon>
        <taxon>Lachnospiraceae</taxon>
        <taxon>Velocimicrobium</taxon>
    </lineage>
</organism>
<dbReference type="AlphaFoldDB" id="A0A6L5XY40"/>
<proteinExistence type="predicted"/>
<comment type="caution">
    <text evidence="1">The sequence shown here is derived from an EMBL/GenBank/DDBJ whole genome shotgun (WGS) entry which is preliminary data.</text>
</comment>
<dbReference type="EMBL" id="VUMT01000008">
    <property type="protein sequence ID" value="MSS63574.1"/>
    <property type="molecule type" value="Genomic_DNA"/>
</dbReference>
<gene>
    <name evidence="1" type="ORF">FYJ58_06745</name>
</gene>
<dbReference type="Proteomes" id="UP000482209">
    <property type="component" value="Unassembled WGS sequence"/>
</dbReference>
<name>A0A6L5XY40_9FIRM</name>
<reference evidence="1 2" key="1">
    <citation type="submission" date="2019-08" db="EMBL/GenBank/DDBJ databases">
        <title>In-depth cultivation of the pig gut microbiome towards novel bacterial diversity and tailored functional studies.</title>
        <authorList>
            <person name="Wylensek D."/>
            <person name="Hitch T.C.A."/>
            <person name="Clavel T."/>
        </authorList>
    </citation>
    <scope>NUCLEOTIDE SEQUENCE [LARGE SCALE GENOMIC DNA]</scope>
    <source>
        <strain evidence="1 2">WCA-693-APC-MOT-I</strain>
    </source>
</reference>
<dbReference type="RefSeq" id="WP_154518975.1">
    <property type="nucleotide sequence ID" value="NZ_VUMT01000008.1"/>
</dbReference>
<evidence type="ECO:0000313" key="1">
    <source>
        <dbReference type="EMBL" id="MSS63574.1"/>
    </source>
</evidence>
<evidence type="ECO:0000313" key="2">
    <source>
        <dbReference type="Proteomes" id="UP000482209"/>
    </source>
</evidence>
<sequence length="158" mass="18984">MKKQEIYYCPICGYELPDYFGSGELCPCCFREAGYDDEIYYSELETKDLLNQNIYKKLDISEVIKVIPDYERKKNLEEDVPEKMIWAYLRAVWIKGGSFYIRDEIHKNEKNYKKCEPDWTKEKAYRQLKRIGVDAREFIKSIWGKESELYKEAVEILK</sequence>
<accession>A0A6L5XY40</accession>
<keyword evidence="2" id="KW-1185">Reference proteome</keyword>
<protein>
    <submittedName>
        <fullName evidence="1">Uncharacterized protein</fullName>
    </submittedName>
</protein>